<dbReference type="Proteomes" id="UP001275315">
    <property type="component" value="Unassembled WGS sequence"/>
</dbReference>
<dbReference type="SUPFAM" id="SSF111331">
    <property type="entry name" value="NAD kinase/diacylglycerol kinase-like"/>
    <property type="match status" value="1"/>
</dbReference>
<reference evidence="12 13" key="1">
    <citation type="submission" date="2023-10" db="EMBL/GenBank/DDBJ databases">
        <title>Virgibacillus soli CC-YMP-6 genome.</title>
        <authorList>
            <person name="Miliotis G."/>
            <person name="Sengupta P."/>
            <person name="Hameed A."/>
            <person name="Chuvochina M."/>
            <person name="Mcdonagh F."/>
            <person name="Simpson A.C."/>
            <person name="Singh N.K."/>
            <person name="Rekha P.D."/>
            <person name="Raman K."/>
            <person name="Hugenholtz P."/>
            <person name="Venkateswaran K."/>
        </authorList>
    </citation>
    <scope>NUCLEOTIDE SEQUENCE [LARGE SCALE GENOMIC DNA]</scope>
    <source>
        <strain evidence="12 13">CC-YMP-6</strain>
    </source>
</reference>
<dbReference type="PANTHER" id="PTHR12358">
    <property type="entry name" value="SPHINGOSINE KINASE"/>
    <property type="match status" value="1"/>
</dbReference>
<dbReference type="InterPro" id="IPR001206">
    <property type="entry name" value="Diacylglycerol_kinase_cat_dom"/>
</dbReference>
<dbReference type="RefSeq" id="WP_320379445.1">
    <property type="nucleotide sequence ID" value="NZ_JAWDIQ010000001.1"/>
</dbReference>
<dbReference type="InterPro" id="IPR050187">
    <property type="entry name" value="Lipid_Phosphate_FormReg"/>
</dbReference>
<keyword evidence="8" id="KW-0443">Lipid metabolism</keyword>
<organism evidence="12 13">
    <name type="scientific">Paracerasibacillus soli</name>
    <dbReference type="NCBI Taxonomy" id="480284"/>
    <lineage>
        <taxon>Bacteria</taxon>
        <taxon>Bacillati</taxon>
        <taxon>Bacillota</taxon>
        <taxon>Bacilli</taxon>
        <taxon>Bacillales</taxon>
        <taxon>Bacillaceae</taxon>
        <taxon>Paracerasibacillus</taxon>
    </lineage>
</organism>
<keyword evidence="4" id="KW-0808">Transferase</keyword>
<keyword evidence="5" id="KW-0547">Nucleotide-binding</keyword>
<evidence type="ECO:0000256" key="3">
    <source>
        <dbReference type="ARBA" id="ARBA00022516"/>
    </source>
</evidence>
<dbReference type="GO" id="GO:0016301">
    <property type="term" value="F:kinase activity"/>
    <property type="evidence" value="ECO:0007669"/>
    <property type="project" value="UniProtKB-KW"/>
</dbReference>
<dbReference type="Pfam" id="PF00781">
    <property type="entry name" value="DAGK_cat"/>
    <property type="match status" value="1"/>
</dbReference>
<evidence type="ECO:0000313" key="12">
    <source>
        <dbReference type="EMBL" id="MDY0408733.1"/>
    </source>
</evidence>
<accession>A0ABU5CQU0</accession>
<evidence type="ECO:0000256" key="2">
    <source>
        <dbReference type="ARBA" id="ARBA00005983"/>
    </source>
</evidence>
<feature type="domain" description="DAGKc" evidence="11">
    <location>
        <begin position="1"/>
        <end position="130"/>
    </location>
</feature>
<gene>
    <name evidence="12" type="ORF">RWD45_09430</name>
</gene>
<proteinExistence type="inferred from homology"/>
<dbReference type="PANTHER" id="PTHR12358:SF54">
    <property type="entry name" value="SPHINGOSINE KINASE RELATED PROTEIN"/>
    <property type="match status" value="1"/>
</dbReference>
<dbReference type="SMART" id="SM00046">
    <property type="entry name" value="DAGKc"/>
    <property type="match status" value="1"/>
</dbReference>
<keyword evidence="6 12" id="KW-0418">Kinase</keyword>
<comment type="cofactor">
    <cofactor evidence="1">
        <name>Mg(2+)</name>
        <dbReference type="ChEBI" id="CHEBI:18420"/>
    </cofactor>
</comment>
<dbReference type="EMBL" id="JAWDIQ010000001">
    <property type="protein sequence ID" value="MDY0408733.1"/>
    <property type="molecule type" value="Genomic_DNA"/>
</dbReference>
<keyword evidence="10" id="KW-1208">Phospholipid metabolism</keyword>
<evidence type="ECO:0000256" key="8">
    <source>
        <dbReference type="ARBA" id="ARBA00023098"/>
    </source>
</evidence>
<comment type="similarity">
    <text evidence="2">Belongs to the diacylglycerol/lipid kinase family.</text>
</comment>
<dbReference type="InterPro" id="IPR016064">
    <property type="entry name" value="NAD/diacylglycerol_kinase_sf"/>
</dbReference>
<evidence type="ECO:0000313" key="13">
    <source>
        <dbReference type="Proteomes" id="UP001275315"/>
    </source>
</evidence>
<keyword evidence="7" id="KW-0067">ATP-binding</keyword>
<evidence type="ECO:0000256" key="1">
    <source>
        <dbReference type="ARBA" id="ARBA00001946"/>
    </source>
</evidence>
<keyword evidence="3" id="KW-0444">Lipid biosynthesis</keyword>
<name>A0ABU5CQU0_9BACI</name>
<evidence type="ECO:0000259" key="11">
    <source>
        <dbReference type="PROSITE" id="PS50146"/>
    </source>
</evidence>
<evidence type="ECO:0000256" key="7">
    <source>
        <dbReference type="ARBA" id="ARBA00022840"/>
    </source>
</evidence>
<protein>
    <submittedName>
        <fullName evidence="12">Diacylglycerol kinase family lipid kinase</fullName>
    </submittedName>
</protein>
<sequence length="318" mass="36182">MYIFIVNPVAGNGRAKRIFHQIKQSTLFQQIESSIYFTQYDGHAEEMTKELVLGHHLIEAFIVIGGDGTLHEVVNGLSDMRVPIAFIRGGSGNDFARGIHQNEKPLKLFESIIIQGEKSPYWVGKYTVDKRVKRCFVNSMGFGFDAEVTKYANESKLKRALNFFHLGKLSYVFALIKTLFVFQFFNVEVIVDGQKKVFKKCLMVTIANHPYYGGGMKIIPHAKLNQQTVSVLVIHSISKLKILALFLTVFWGGHMRFPEVETMRASNVVIRVEKERLYQVDGETNVFQTCTISKEHRAVSICGPKKENFQQKTEVNHA</sequence>
<dbReference type="PROSITE" id="PS50146">
    <property type="entry name" value="DAGK"/>
    <property type="match status" value="1"/>
</dbReference>
<comment type="caution">
    <text evidence="12">The sequence shown here is derived from an EMBL/GenBank/DDBJ whole genome shotgun (WGS) entry which is preliminary data.</text>
</comment>
<evidence type="ECO:0000256" key="4">
    <source>
        <dbReference type="ARBA" id="ARBA00022679"/>
    </source>
</evidence>
<evidence type="ECO:0000256" key="9">
    <source>
        <dbReference type="ARBA" id="ARBA00023209"/>
    </source>
</evidence>
<dbReference type="Gene3D" id="2.60.200.40">
    <property type="match status" value="1"/>
</dbReference>
<keyword evidence="9" id="KW-0594">Phospholipid biosynthesis</keyword>
<dbReference type="InterPro" id="IPR045540">
    <property type="entry name" value="YegS/DAGK_C"/>
</dbReference>
<dbReference type="NCBIfam" id="TIGR00147">
    <property type="entry name" value="YegS/Rv2252/BmrU family lipid kinase"/>
    <property type="match status" value="1"/>
</dbReference>
<dbReference type="InterPro" id="IPR005218">
    <property type="entry name" value="Diacylglycerol/lipid_kinase"/>
</dbReference>
<keyword evidence="13" id="KW-1185">Reference proteome</keyword>
<dbReference type="InterPro" id="IPR017438">
    <property type="entry name" value="ATP-NAD_kinase_N"/>
</dbReference>
<evidence type="ECO:0000256" key="5">
    <source>
        <dbReference type="ARBA" id="ARBA00022741"/>
    </source>
</evidence>
<dbReference type="Gene3D" id="3.40.50.10330">
    <property type="entry name" value="Probable inorganic polyphosphate/atp-NAD kinase, domain 1"/>
    <property type="match status" value="1"/>
</dbReference>
<evidence type="ECO:0000256" key="10">
    <source>
        <dbReference type="ARBA" id="ARBA00023264"/>
    </source>
</evidence>
<dbReference type="Pfam" id="PF19279">
    <property type="entry name" value="YegS_C"/>
    <property type="match status" value="1"/>
</dbReference>
<evidence type="ECO:0000256" key="6">
    <source>
        <dbReference type="ARBA" id="ARBA00022777"/>
    </source>
</evidence>